<protein>
    <submittedName>
        <fullName evidence="1">Uncharacterized protein</fullName>
    </submittedName>
</protein>
<evidence type="ECO:0000313" key="1">
    <source>
        <dbReference type="EMBL" id="MBU5625758.1"/>
    </source>
</evidence>
<dbReference type="EMBL" id="JAHLQN010000001">
    <property type="protein sequence ID" value="MBU5625758.1"/>
    <property type="molecule type" value="Genomic_DNA"/>
</dbReference>
<gene>
    <name evidence="1" type="ORF">KQI82_02265</name>
</gene>
<accession>A0ABS6F634</accession>
<name>A0ABS6F634_9FIRM</name>
<reference evidence="1 2" key="1">
    <citation type="submission" date="2021-06" db="EMBL/GenBank/DDBJ databases">
        <authorList>
            <person name="Sun Q."/>
            <person name="Li D."/>
        </authorList>
    </citation>
    <scope>NUCLEOTIDE SEQUENCE [LARGE SCALE GENOMIC DNA]</scope>
    <source>
        <strain evidence="1 2">MSJ-2</strain>
    </source>
</reference>
<comment type="caution">
    <text evidence="1">The sequence shown here is derived from an EMBL/GenBank/DDBJ whole genome shotgun (WGS) entry which is preliminary data.</text>
</comment>
<sequence length="431" mass="47332">MKEQKRRRRHVTVVAAVLCLIVALTCTAVATDFFGLRQWLMPEKAAVQMPDGQGGLQDVRVDSITLSGYADTPESRATAEWQAFLGSYDPDGSILREIGNGPTGLEERYRFYQVYTREMADTLDGITERCGLVLHTGIQDVMSREDLFSKAGGAFLAESHTPFSTYIYEDGTFHYDGEAYVEGFGILSYQFMRCVRGSFTDVMLAVGDVSAYREWGYTASCGQEVRLGIGPGKALVLAELRDSFVTLNVLAGGDDGLTAGELEALADGIDFSLLDRDREELARLAAVPRAEETGELAEEDLFYGQTGMEEQTAQEFYAEFVRAIEDGRRLDVAEMICWPAKVTTADGTATVETAKDFLDEYDSIVTESLLACIHENQYDENRADLFGHDGLAGAAGGAVWFTCLEDGTLAVLTIQTPEGWSVRPVWEDVDG</sequence>
<keyword evidence="2" id="KW-1185">Reference proteome</keyword>
<organism evidence="1 2">
    <name type="scientific">Dysosmobacter acutus</name>
    <dbReference type="NCBI Taxonomy" id="2841504"/>
    <lineage>
        <taxon>Bacteria</taxon>
        <taxon>Bacillati</taxon>
        <taxon>Bacillota</taxon>
        <taxon>Clostridia</taxon>
        <taxon>Eubacteriales</taxon>
        <taxon>Oscillospiraceae</taxon>
        <taxon>Dysosmobacter</taxon>
    </lineage>
</organism>
<evidence type="ECO:0000313" key="2">
    <source>
        <dbReference type="Proteomes" id="UP000787672"/>
    </source>
</evidence>
<proteinExistence type="predicted"/>
<dbReference type="RefSeq" id="WP_216558134.1">
    <property type="nucleotide sequence ID" value="NZ_JAHLQN010000001.1"/>
</dbReference>
<dbReference type="Proteomes" id="UP000787672">
    <property type="component" value="Unassembled WGS sequence"/>
</dbReference>